<reference evidence="2" key="1">
    <citation type="submission" date="2016-03" db="EMBL/GenBank/DDBJ databases">
        <authorList>
            <person name="Guldener U."/>
        </authorList>
    </citation>
    <scope>NUCLEOTIDE SEQUENCE [LARGE SCALE GENOMIC DNA]</scope>
    <source>
        <strain evidence="2">04CH-RAC-A.6.1</strain>
    </source>
</reference>
<proteinExistence type="predicted"/>
<keyword evidence="2" id="KW-1185">Reference proteome</keyword>
<dbReference type="EMBL" id="FJUX01000005">
    <property type="protein sequence ID" value="CZS90527.1"/>
    <property type="molecule type" value="Genomic_DNA"/>
</dbReference>
<accession>A0A1E1JXC3</accession>
<dbReference type="AlphaFoldDB" id="A0A1E1JXC3"/>
<gene>
    <name evidence="1" type="ORF">RAG0_01579</name>
</gene>
<organism evidence="1 2">
    <name type="scientific">Rhynchosporium agropyri</name>
    <dbReference type="NCBI Taxonomy" id="914238"/>
    <lineage>
        <taxon>Eukaryota</taxon>
        <taxon>Fungi</taxon>
        <taxon>Dikarya</taxon>
        <taxon>Ascomycota</taxon>
        <taxon>Pezizomycotina</taxon>
        <taxon>Leotiomycetes</taxon>
        <taxon>Helotiales</taxon>
        <taxon>Ploettnerulaceae</taxon>
        <taxon>Rhynchosporium</taxon>
    </lineage>
</organism>
<dbReference type="Proteomes" id="UP000178912">
    <property type="component" value="Unassembled WGS sequence"/>
</dbReference>
<name>A0A1E1JXC3_9HELO</name>
<sequence>MLSLLPTLDIASCVGATVLPNLIDSRNEPQYGALHGSFPPLLVSIFFTLNSRKSDNHNRVCNVSSFEPVPGKVCWLYSSKNCSDICRSSQGCNCIVEFPGHANLSAYGYPAWMDRVGSFTCGPTKTFYE</sequence>
<evidence type="ECO:0000313" key="1">
    <source>
        <dbReference type="EMBL" id="CZS90527.1"/>
    </source>
</evidence>
<dbReference type="OrthoDB" id="3512376at2759"/>
<protein>
    <submittedName>
        <fullName evidence="1">Uncharacterized protein</fullName>
    </submittedName>
</protein>
<evidence type="ECO:0000313" key="2">
    <source>
        <dbReference type="Proteomes" id="UP000178912"/>
    </source>
</evidence>